<dbReference type="InterPro" id="IPR031037">
    <property type="entry name" value="Preny_LynF_TruF"/>
</dbReference>
<dbReference type="EMBL" id="CP003614">
    <property type="protein sequence ID" value="AFZ08007.1"/>
    <property type="molecule type" value="Genomic_DNA"/>
</dbReference>
<dbReference type="HOGENOM" id="CLU_477190_0_0_3"/>
<gene>
    <name evidence="3" type="ORF">Osc7112_3653</name>
</gene>
<dbReference type="Pfam" id="PF19156">
    <property type="entry name" value="DUF5838"/>
    <property type="match status" value="1"/>
</dbReference>
<proteinExistence type="predicted"/>
<dbReference type="KEGG" id="oni:Osc7112_3653"/>
<dbReference type="CDD" id="cd02440">
    <property type="entry name" value="AdoMet_MTases"/>
    <property type="match status" value="1"/>
</dbReference>
<dbReference type="GO" id="GO:0008757">
    <property type="term" value="F:S-adenosylmethionine-dependent methyltransferase activity"/>
    <property type="evidence" value="ECO:0007669"/>
    <property type="project" value="InterPro"/>
</dbReference>
<dbReference type="Pfam" id="PF08241">
    <property type="entry name" value="Methyltransf_11"/>
    <property type="match status" value="1"/>
</dbReference>
<evidence type="ECO:0000313" key="3">
    <source>
        <dbReference type="EMBL" id="AFZ08007.1"/>
    </source>
</evidence>
<dbReference type="eggNOG" id="COG2226">
    <property type="taxonomic scope" value="Bacteria"/>
</dbReference>
<dbReference type="PATRIC" id="fig|179408.3.peg.4495"/>
<feature type="domain" description="Methyltransferase type 11" evidence="2">
    <location>
        <begin position="110"/>
        <end position="208"/>
    </location>
</feature>
<protein>
    <submittedName>
        <fullName evidence="3">Methyltransferase type 11</fullName>
    </submittedName>
</protein>
<sequence length="613" mass="69875">MLGKPTFSQVLPSFICLVFFNSTRCIQTHNPAIQILSFRKLSPENTMSNNYISSSVTTHLNQTPEVEKVRTFYNNHSINFSRMVPDAVARSHNLGLAARMGIQPGNYIFDAGCGAGIPAIHIAQSFPGTRIEGLTISEVEAAEAQTRIAQTNLVDRVRVQVGDFHSPPFPNEVFDVVFFNDSIKYSNQLPQVLAEVKRVLRPGGTLYITGLFVKEPPLSPLEQRALDEINRQELQGSYVIPLKNLVEFVQQAGFQAIEYDENQTVKMPALALRLTAANLMHPYLPLLFADIKAVKPTIVKAKSSIRPSGLTYNHAQNRHQENLRYIEQHKQIFDMENSYLLNLFEGLVGNQRIGKGGSISCCCNIDKDRLYPARFSYLCEVHVSDPGIKLLDIEHFLYFSHRVEERPEIQIDRRLLKQFLATGLDPSKVDMVIFAIDVRPELINSRIKLYLTIKDYPEKIATAISLCGEQRDWENLIINGMLLVGFDFFFDNRAAVEVYPTFYAADLQRPDVQAYLTSRLPAKALPLLHESRCVQIGISNENKSDVLYFNKFKSPNNAVDYLKNQMVSQVHAQYRNRVFHDLYLGIPESEFYTDSIQRVKMYYHMNDFVSRMK</sequence>
<dbReference type="InterPro" id="IPR029063">
    <property type="entry name" value="SAM-dependent_MTases_sf"/>
</dbReference>
<evidence type="ECO:0000256" key="1">
    <source>
        <dbReference type="ARBA" id="ARBA00022679"/>
    </source>
</evidence>
<dbReference type="AlphaFoldDB" id="K9VKH9"/>
<accession>K9VKH9</accession>
<dbReference type="Gene3D" id="3.40.50.150">
    <property type="entry name" value="Vaccinia Virus protein VP39"/>
    <property type="match status" value="1"/>
</dbReference>
<dbReference type="SUPFAM" id="SSF53335">
    <property type="entry name" value="S-adenosyl-L-methionine-dependent methyltransferases"/>
    <property type="match status" value="1"/>
</dbReference>
<dbReference type="STRING" id="179408.Osc7112_3653"/>
<name>K9VKH9_9CYAN</name>
<keyword evidence="4" id="KW-1185">Reference proteome</keyword>
<dbReference type="InterPro" id="IPR050447">
    <property type="entry name" value="Erg6_SMT_methyltransf"/>
</dbReference>
<dbReference type="PANTHER" id="PTHR44068:SF11">
    <property type="entry name" value="GERANYL DIPHOSPHATE 2-C-METHYLTRANSFERASE"/>
    <property type="match status" value="1"/>
</dbReference>
<reference evidence="3 4" key="1">
    <citation type="submission" date="2012-05" db="EMBL/GenBank/DDBJ databases">
        <title>Finished chromosome of genome of Oscillatoria sp. PCC 7112.</title>
        <authorList>
            <consortium name="US DOE Joint Genome Institute"/>
            <person name="Gugger M."/>
            <person name="Coursin T."/>
            <person name="Rippka R."/>
            <person name="Tandeau De Marsac N."/>
            <person name="Huntemann M."/>
            <person name="Wei C.-L."/>
            <person name="Han J."/>
            <person name="Detter J.C."/>
            <person name="Han C."/>
            <person name="Tapia R."/>
            <person name="Davenport K."/>
            <person name="Daligault H."/>
            <person name="Erkkila T."/>
            <person name="Gu W."/>
            <person name="Munk A.C.C."/>
            <person name="Teshima H."/>
            <person name="Xu Y."/>
            <person name="Chain P."/>
            <person name="Chen A."/>
            <person name="Krypides N."/>
            <person name="Mavromatis K."/>
            <person name="Markowitz V."/>
            <person name="Szeto E."/>
            <person name="Ivanova N."/>
            <person name="Mikhailova N."/>
            <person name="Ovchinnikova G."/>
            <person name="Pagani I."/>
            <person name="Pati A."/>
            <person name="Goodwin L."/>
            <person name="Peters L."/>
            <person name="Pitluck S."/>
            <person name="Woyke T."/>
            <person name="Kerfeld C."/>
        </authorList>
    </citation>
    <scope>NUCLEOTIDE SEQUENCE [LARGE SCALE GENOMIC DNA]</scope>
    <source>
        <strain evidence="3 4">PCC 7112</strain>
    </source>
</reference>
<dbReference type="NCBIfam" id="TIGR04445">
    <property type="entry name" value="preny_LynF_TruF"/>
    <property type="match status" value="1"/>
</dbReference>
<organism evidence="3 4">
    <name type="scientific">Phormidium nigroviride PCC 7112</name>
    <dbReference type="NCBI Taxonomy" id="179408"/>
    <lineage>
        <taxon>Bacteria</taxon>
        <taxon>Bacillati</taxon>
        <taxon>Cyanobacteriota</taxon>
        <taxon>Cyanophyceae</taxon>
        <taxon>Oscillatoriophycideae</taxon>
        <taxon>Oscillatoriales</taxon>
        <taxon>Oscillatoriaceae</taxon>
        <taxon>Phormidium</taxon>
    </lineage>
</organism>
<keyword evidence="3" id="KW-0489">Methyltransferase</keyword>
<dbReference type="GO" id="GO:0032259">
    <property type="term" value="P:methylation"/>
    <property type="evidence" value="ECO:0007669"/>
    <property type="project" value="UniProtKB-KW"/>
</dbReference>
<dbReference type="InterPro" id="IPR013216">
    <property type="entry name" value="Methyltransf_11"/>
</dbReference>
<evidence type="ECO:0000259" key="2">
    <source>
        <dbReference type="Pfam" id="PF08241"/>
    </source>
</evidence>
<dbReference type="PANTHER" id="PTHR44068">
    <property type="entry name" value="ZGC:194242"/>
    <property type="match status" value="1"/>
</dbReference>
<evidence type="ECO:0000313" key="4">
    <source>
        <dbReference type="Proteomes" id="UP000010478"/>
    </source>
</evidence>
<dbReference type="Proteomes" id="UP000010478">
    <property type="component" value="Chromosome"/>
</dbReference>
<keyword evidence="1 3" id="KW-0808">Transferase</keyword>